<accession>A0ABR3THC7</accession>
<feature type="transmembrane region" description="Helical" evidence="2">
    <location>
        <begin position="620"/>
        <end position="646"/>
    </location>
</feature>
<gene>
    <name evidence="3" type="ORF">SLS58_008501</name>
</gene>
<comment type="caution">
    <text evidence="3">The sequence shown here is derived from an EMBL/GenBank/DDBJ whole genome shotgun (WGS) entry which is preliminary data.</text>
</comment>
<feature type="transmembrane region" description="Helical" evidence="2">
    <location>
        <begin position="156"/>
        <end position="176"/>
    </location>
</feature>
<feature type="transmembrane region" description="Helical" evidence="2">
    <location>
        <begin position="114"/>
        <end position="136"/>
    </location>
</feature>
<keyword evidence="4" id="KW-1185">Reference proteome</keyword>
<evidence type="ECO:0000313" key="4">
    <source>
        <dbReference type="Proteomes" id="UP001521184"/>
    </source>
</evidence>
<feature type="compositionally biased region" description="Basic and acidic residues" evidence="1">
    <location>
        <begin position="21"/>
        <end position="34"/>
    </location>
</feature>
<sequence length="832" mass="88786">MDNRDGYGPVNVDDGATLQGEPRRSSMATERDGMFDTPALKEASASVMNAMAAPSGRTSMSTTRTSRAVEHFDGNPNIPPYESIAEDPEYNRGPSSQRLPPAGWIDFMDRWHEWWVGEIAAALGSLACFAVAVWLLADMDGKRLADWGPAISPNALVATLVVVARFLMLFVVAECIGQLRWLYFQPADHAPRPLADLDLFDGAARGPVGCAKLLVRAKADAWVATWAALVVVVALAMDPFAQQMVSFPARVAPLDAAAAVNGTWMPAAQALEADSDVLSAANLRKTIFAALVGVEEQIDFGCPTGNCTWDAFSSLGLCSACEDVSSSVTPTCSNSSSTEYSSELSGEAIANATCPQLTYTLAGYHNLSLVLQNGSLVERPHHTGASAGNALHGQDPLGTLYSLVRSVAGEAYPAGVRDPRLFEFAVARLRVAEEASGEAWDASTLASPKWNVTACAVSWCAKVYEGVEVRNGKLLNAEPRDVELTASPSSDCWTSSSPTCQEFQPTNSSALPSSGTNTTTFSLALTNTTLSPLLATDHNITLAHNRTDPAATAEAAQIATARAATTLATLLWTHPSFPSSSSSSLATALTTSLRLLSSPSTPTRISGTPLAPQPFIATNWPWLALPAFVVASGAVILVVAIALTCAKGKGERVVWKASNVPLLLLAPPKGEWREDVGPGPLERNISPQYAEPTELAPAAVARIDKAAKIEGPLMASTIRPDTVFRLRCIPKKYGREDIPDLVRKALRQGGDFSVEIGSLARSPYRNDELIATVTLPGARNVLLQLPTLVENENEWQLDVDIGEDEPFSLRLDVHFYGFTPLHGIQEAEHTSE</sequence>
<dbReference type="InterPro" id="IPR021514">
    <property type="entry name" value="DUF3176"/>
</dbReference>
<feature type="region of interest" description="Disordered" evidence="1">
    <location>
        <begin position="52"/>
        <end position="95"/>
    </location>
</feature>
<dbReference type="PANTHER" id="PTHR35394">
    <property type="entry name" value="DUF3176 DOMAIN-CONTAINING PROTEIN"/>
    <property type="match status" value="1"/>
</dbReference>
<proteinExistence type="predicted"/>
<feature type="region of interest" description="Disordered" evidence="1">
    <location>
        <begin position="1"/>
        <end position="37"/>
    </location>
</feature>
<dbReference type="EMBL" id="JAKEKT020000072">
    <property type="protein sequence ID" value="KAL1638916.1"/>
    <property type="molecule type" value="Genomic_DNA"/>
</dbReference>
<dbReference type="Pfam" id="PF11374">
    <property type="entry name" value="DUF3176"/>
    <property type="match status" value="1"/>
</dbReference>
<feature type="compositionally biased region" description="Low complexity" evidence="1">
    <location>
        <begin position="55"/>
        <end position="66"/>
    </location>
</feature>
<keyword evidence="2" id="KW-0812">Transmembrane</keyword>
<feature type="transmembrane region" description="Helical" evidence="2">
    <location>
        <begin position="221"/>
        <end position="241"/>
    </location>
</feature>
<evidence type="ECO:0000256" key="1">
    <source>
        <dbReference type="SAM" id="MobiDB-lite"/>
    </source>
</evidence>
<organism evidence="3 4">
    <name type="scientific">Diplodia intermedia</name>
    <dbReference type="NCBI Taxonomy" id="856260"/>
    <lineage>
        <taxon>Eukaryota</taxon>
        <taxon>Fungi</taxon>
        <taxon>Dikarya</taxon>
        <taxon>Ascomycota</taxon>
        <taxon>Pezizomycotina</taxon>
        <taxon>Dothideomycetes</taxon>
        <taxon>Dothideomycetes incertae sedis</taxon>
        <taxon>Botryosphaeriales</taxon>
        <taxon>Botryosphaeriaceae</taxon>
        <taxon>Diplodia</taxon>
    </lineage>
</organism>
<dbReference type="PANTHER" id="PTHR35394:SF5">
    <property type="entry name" value="DUF3176 DOMAIN-CONTAINING PROTEIN"/>
    <property type="match status" value="1"/>
</dbReference>
<protein>
    <submittedName>
        <fullName evidence="3">Uncharacterized protein</fullName>
    </submittedName>
</protein>
<keyword evidence="2" id="KW-1133">Transmembrane helix</keyword>
<reference evidence="3 4" key="1">
    <citation type="journal article" date="2023" name="Plant Dis.">
        <title>First Report of Diplodia intermedia Causing Canker and Dieback Diseases on Apple Trees in Canada.</title>
        <authorList>
            <person name="Ellouze W."/>
            <person name="Ilyukhin E."/>
            <person name="Sulman M."/>
            <person name="Ali S."/>
        </authorList>
    </citation>
    <scope>NUCLEOTIDE SEQUENCE [LARGE SCALE GENOMIC DNA]</scope>
    <source>
        <strain evidence="3 4">M45-28</strain>
    </source>
</reference>
<evidence type="ECO:0000313" key="3">
    <source>
        <dbReference type="EMBL" id="KAL1638916.1"/>
    </source>
</evidence>
<evidence type="ECO:0000256" key="2">
    <source>
        <dbReference type="SAM" id="Phobius"/>
    </source>
</evidence>
<dbReference type="Proteomes" id="UP001521184">
    <property type="component" value="Unassembled WGS sequence"/>
</dbReference>
<name>A0ABR3THC7_9PEZI</name>
<keyword evidence="2" id="KW-0472">Membrane</keyword>